<dbReference type="EMBL" id="JAEPCM010000016">
    <property type="protein sequence ID" value="MCG7944810.1"/>
    <property type="molecule type" value="Genomic_DNA"/>
</dbReference>
<accession>A0A9E4N205</accession>
<gene>
    <name evidence="2" type="ORF">JAZ07_00530</name>
</gene>
<dbReference type="Proteomes" id="UP000886667">
    <property type="component" value="Unassembled WGS sequence"/>
</dbReference>
<dbReference type="SUPFAM" id="SSF51182">
    <property type="entry name" value="RmlC-like cupins"/>
    <property type="match status" value="1"/>
</dbReference>
<feature type="domain" description="Cupin type-2" evidence="1">
    <location>
        <begin position="26"/>
        <end position="99"/>
    </location>
</feature>
<reference evidence="2" key="1">
    <citation type="journal article" date="2021" name="Proc. Natl. Acad. Sci. U.S.A.">
        <title>Global biogeography of chemosynthetic symbionts reveals both localized and globally distributed symbiont groups. .</title>
        <authorList>
            <person name="Osvatic J.T."/>
            <person name="Wilkins L.G.E."/>
            <person name="Leibrecht L."/>
            <person name="Leray M."/>
            <person name="Zauner S."/>
            <person name="Polzin J."/>
            <person name="Camacho Y."/>
            <person name="Gros O."/>
            <person name="van Gils J.A."/>
            <person name="Eisen J.A."/>
            <person name="Petersen J.M."/>
            <person name="Yuen B."/>
        </authorList>
    </citation>
    <scope>NUCLEOTIDE SEQUENCE</scope>
    <source>
        <strain evidence="2">MAGclacostrist064TRANS</strain>
    </source>
</reference>
<protein>
    <submittedName>
        <fullName evidence="2">Cupin domain-containing protein</fullName>
    </submittedName>
</protein>
<dbReference type="InterPro" id="IPR013096">
    <property type="entry name" value="Cupin_2"/>
</dbReference>
<name>A0A9E4N205_9GAMM</name>
<sequence length="136" mass="15695">MGNKAGKIWGSTELIHANGVLEFHRIEYKAGFKCSEHEHQFKWNGFFVESGKMIVRVWQDDQGLVDETILEAGDFTQVKPGKIHQFEGLEDGVAFELYWAEFNHNDIIRRTSGTEVKEKKFKKTKLGCIQPYNKMA</sequence>
<evidence type="ECO:0000313" key="2">
    <source>
        <dbReference type="EMBL" id="MCG7944810.1"/>
    </source>
</evidence>
<dbReference type="Gene3D" id="2.60.120.10">
    <property type="entry name" value="Jelly Rolls"/>
    <property type="match status" value="1"/>
</dbReference>
<dbReference type="AlphaFoldDB" id="A0A9E4N205"/>
<comment type="caution">
    <text evidence="2">The sequence shown here is derived from an EMBL/GenBank/DDBJ whole genome shotgun (WGS) entry which is preliminary data.</text>
</comment>
<proteinExistence type="predicted"/>
<evidence type="ECO:0000259" key="1">
    <source>
        <dbReference type="Pfam" id="PF07883"/>
    </source>
</evidence>
<dbReference type="InterPro" id="IPR014710">
    <property type="entry name" value="RmlC-like_jellyroll"/>
</dbReference>
<evidence type="ECO:0000313" key="3">
    <source>
        <dbReference type="Proteomes" id="UP000886667"/>
    </source>
</evidence>
<dbReference type="InterPro" id="IPR011051">
    <property type="entry name" value="RmlC_Cupin_sf"/>
</dbReference>
<organism evidence="2 3">
    <name type="scientific">Candidatus Thiodiazotropha taylori</name>
    <dbReference type="NCBI Taxonomy" id="2792791"/>
    <lineage>
        <taxon>Bacteria</taxon>
        <taxon>Pseudomonadati</taxon>
        <taxon>Pseudomonadota</taxon>
        <taxon>Gammaproteobacteria</taxon>
        <taxon>Chromatiales</taxon>
        <taxon>Sedimenticolaceae</taxon>
        <taxon>Candidatus Thiodiazotropha</taxon>
    </lineage>
</organism>
<dbReference type="CDD" id="cd02208">
    <property type="entry name" value="cupin_RmlC-like"/>
    <property type="match status" value="1"/>
</dbReference>
<dbReference type="Pfam" id="PF07883">
    <property type="entry name" value="Cupin_2"/>
    <property type="match status" value="1"/>
</dbReference>